<evidence type="ECO:0000256" key="1">
    <source>
        <dbReference type="SAM" id="MobiDB-lite"/>
    </source>
</evidence>
<reference evidence="2" key="1">
    <citation type="submission" date="2023-03" db="EMBL/GenBank/DDBJ databases">
        <title>Mating type loci evolution in Malassezia.</title>
        <authorList>
            <person name="Coelho M.A."/>
        </authorList>
    </citation>
    <scope>NUCLEOTIDE SEQUENCE</scope>
    <source>
        <strain evidence="2">CBS 9431</strain>
    </source>
</reference>
<keyword evidence="3" id="KW-1185">Reference proteome</keyword>
<dbReference type="RefSeq" id="XP_060120112.1">
    <property type="nucleotide sequence ID" value="XM_060264129.1"/>
</dbReference>
<dbReference type="Pfam" id="PF10310">
    <property type="entry name" value="DUF5427"/>
    <property type="match status" value="1"/>
</dbReference>
<dbReference type="GeneID" id="85223806"/>
<dbReference type="AlphaFoldDB" id="A0AAF0J8K6"/>
<evidence type="ECO:0000313" key="2">
    <source>
        <dbReference type="EMBL" id="WFD37215.1"/>
    </source>
</evidence>
<evidence type="ECO:0000313" key="3">
    <source>
        <dbReference type="Proteomes" id="UP001217754"/>
    </source>
</evidence>
<feature type="compositionally biased region" description="Low complexity" evidence="1">
    <location>
        <begin position="119"/>
        <end position="132"/>
    </location>
</feature>
<gene>
    <name evidence="2" type="ORF">MJAP1_000157</name>
</gene>
<dbReference type="PANTHER" id="PTHR28265">
    <property type="entry name" value="MAINTENANCE OF TELOMERE CAPPING PROTEIN 1"/>
    <property type="match status" value="1"/>
</dbReference>
<accession>A0AAF0J8K6</accession>
<evidence type="ECO:0008006" key="4">
    <source>
        <dbReference type="Google" id="ProtNLM"/>
    </source>
</evidence>
<organism evidence="2 3">
    <name type="scientific">Malassezia japonica</name>
    <dbReference type="NCBI Taxonomy" id="223818"/>
    <lineage>
        <taxon>Eukaryota</taxon>
        <taxon>Fungi</taxon>
        <taxon>Dikarya</taxon>
        <taxon>Basidiomycota</taxon>
        <taxon>Ustilaginomycotina</taxon>
        <taxon>Malasseziomycetes</taxon>
        <taxon>Malasseziales</taxon>
        <taxon>Malasseziaceae</taxon>
        <taxon>Malassezia</taxon>
    </lineage>
</organism>
<dbReference type="EMBL" id="CP119958">
    <property type="protein sequence ID" value="WFD37215.1"/>
    <property type="molecule type" value="Genomic_DNA"/>
</dbReference>
<dbReference type="PANTHER" id="PTHR28265:SF1">
    <property type="entry name" value="MAINTENANCE OF TELOMERE CAPPING PROTEIN 1"/>
    <property type="match status" value="1"/>
</dbReference>
<dbReference type="Proteomes" id="UP001217754">
    <property type="component" value="Chromosome 1"/>
</dbReference>
<protein>
    <recommendedName>
        <fullName evidence="4">Maintenance of telomere capping protein 1</fullName>
    </recommendedName>
</protein>
<proteinExistence type="predicted"/>
<dbReference type="InterPro" id="IPR018814">
    <property type="entry name" value="DUF5427"/>
</dbReference>
<name>A0AAF0J8K6_9BASI</name>
<sequence length="443" mass="47280">MSAQRKQDVDALLADLSFESNPGTTGQGAPRPSHRPATKGGEDVQSLLDDLEGLVQRRRSHGEPREPQGLSNSQVLSPKPLSTPSPGPSLKAEAPAQAETRPPPPAPAQEAPKPKEASAPELKPAEPAAENASSWGQWGGSLFSNATRFADQARHELERRAAAVVQKAPNEVTAPAAALEQPIHDISNRFAQGFRGLVRDAGLESLGQNLTAAGRRGWNDIVSAVAPPMEAHESVDVTLSHDMTGYDGIETLAFKVLSRMLQQADITKVDVHMAAASGDASNELPAHALHIAASREAGIAEAKAAIVPLAQAVPAPKEKQENEMMVPDSTCPIVLRLQPFYEAIIPGSDADLFGASEPPASFQKDKRSVSFLVWWVDPTYRLSHATCSQAIPAWWLSVPLENNAWVEQAMCDVIEGALAVVAQDYVQSRLTAFTQAITAAKQS</sequence>
<feature type="region of interest" description="Disordered" evidence="1">
    <location>
        <begin position="1"/>
        <end position="136"/>
    </location>
</feature>
<feature type="compositionally biased region" description="Polar residues" evidence="1">
    <location>
        <begin position="69"/>
        <end position="80"/>
    </location>
</feature>